<name>A0A6J4KSR3_9ACTN</name>
<organism evidence="1">
    <name type="scientific">uncultured Nocardioidaceae bacterium</name>
    <dbReference type="NCBI Taxonomy" id="253824"/>
    <lineage>
        <taxon>Bacteria</taxon>
        <taxon>Bacillati</taxon>
        <taxon>Actinomycetota</taxon>
        <taxon>Actinomycetes</taxon>
        <taxon>Propionibacteriales</taxon>
        <taxon>Nocardioidaceae</taxon>
        <taxon>environmental samples</taxon>
    </lineage>
</organism>
<gene>
    <name evidence="1" type="ORF">AVDCRST_MAG46-311</name>
</gene>
<reference evidence="1" key="1">
    <citation type="submission" date="2020-02" db="EMBL/GenBank/DDBJ databases">
        <authorList>
            <person name="Meier V. D."/>
        </authorList>
    </citation>
    <scope>NUCLEOTIDE SEQUENCE</scope>
    <source>
        <strain evidence="1">AVDCRST_MAG46</strain>
    </source>
</reference>
<proteinExistence type="predicted"/>
<dbReference type="PROSITE" id="PS51257">
    <property type="entry name" value="PROKAR_LIPOPROTEIN"/>
    <property type="match status" value="1"/>
</dbReference>
<dbReference type="AlphaFoldDB" id="A0A6J4KSR3"/>
<accession>A0A6J4KSR3</accession>
<dbReference type="EMBL" id="CADCUD010000023">
    <property type="protein sequence ID" value="CAA9313390.1"/>
    <property type="molecule type" value="Genomic_DNA"/>
</dbReference>
<sequence length="68" mass="7164">MTRMLIVVFVWAVLACTTAFVLAGVIRSAERGRSERSLFAFLEADVRQDATTAAPLPPGTSGPAADPS</sequence>
<evidence type="ECO:0000313" key="1">
    <source>
        <dbReference type="EMBL" id="CAA9313390.1"/>
    </source>
</evidence>
<protein>
    <submittedName>
        <fullName evidence="1">Uncharacterized protein</fullName>
    </submittedName>
</protein>